<evidence type="ECO:0000313" key="1">
    <source>
        <dbReference type="EMBL" id="JAH95927.1"/>
    </source>
</evidence>
<organism evidence="1">
    <name type="scientific">Anguilla anguilla</name>
    <name type="common">European freshwater eel</name>
    <name type="synonym">Muraena anguilla</name>
    <dbReference type="NCBI Taxonomy" id="7936"/>
    <lineage>
        <taxon>Eukaryota</taxon>
        <taxon>Metazoa</taxon>
        <taxon>Chordata</taxon>
        <taxon>Craniata</taxon>
        <taxon>Vertebrata</taxon>
        <taxon>Euteleostomi</taxon>
        <taxon>Actinopterygii</taxon>
        <taxon>Neopterygii</taxon>
        <taxon>Teleostei</taxon>
        <taxon>Anguilliformes</taxon>
        <taxon>Anguillidae</taxon>
        <taxon>Anguilla</taxon>
    </lineage>
</organism>
<accession>A0A0E9WZL7</accession>
<protein>
    <submittedName>
        <fullName evidence="1">Uncharacterized protein</fullName>
    </submittedName>
</protein>
<name>A0A0E9WZL7_ANGAN</name>
<dbReference type="AlphaFoldDB" id="A0A0E9WZL7"/>
<proteinExistence type="predicted"/>
<reference evidence="1" key="1">
    <citation type="submission" date="2014-11" db="EMBL/GenBank/DDBJ databases">
        <authorList>
            <person name="Amaro Gonzalez C."/>
        </authorList>
    </citation>
    <scope>NUCLEOTIDE SEQUENCE</scope>
</reference>
<sequence>MSTLKIAELRSGACALRRGKQTLILRLAGDFLGISGYGTRAFCNQDFPKLNTLVS</sequence>
<reference evidence="1" key="2">
    <citation type="journal article" date="2015" name="Fish Shellfish Immunol.">
        <title>Early steps in the European eel (Anguilla anguilla)-Vibrio vulnificus interaction in the gills: Role of the RtxA13 toxin.</title>
        <authorList>
            <person name="Callol A."/>
            <person name="Pajuelo D."/>
            <person name="Ebbesson L."/>
            <person name="Teles M."/>
            <person name="MacKenzie S."/>
            <person name="Amaro C."/>
        </authorList>
    </citation>
    <scope>NUCLEOTIDE SEQUENCE</scope>
</reference>
<dbReference type="EMBL" id="GBXM01012650">
    <property type="protein sequence ID" value="JAH95927.1"/>
    <property type="molecule type" value="Transcribed_RNA"/>
</dbReference>